<dbReference type="Gene3D" id="3.40.47.10">
    <property type="match status" value="1"/>
</dbReference>
<evidence type="ECO:0000313" key="3">
    <source>
        <dbReference type="EMBL" id="MCI1186385.1"/>
    </source>
</evidence>
<comment type="caution">
    <text evidence="3">The sequence shown here is derived from an EMBL/GenBank/DDBJ whole genome shotgun (WGS) entry which is preliminary data.</text>
</comment>
<dbReference type="Pfam" id="PF13723">
    <property type="entry name" value="Ketoacyl-synt_2"/>
    <property type="match status" value="1"/>
</dbReference>
<evidence type="ECO:0000259" key="2">
    <source>
        <dbReference type="Pfam" id="PF13723"/>
    </source>
</evidence>
<evidence type="ECO:0000313" key="4">
    <source>
        <dbReference type="Proteomes" id="UP001139193"/>
    </source>
</evidence>
<protein>
    <submittedName>
        <fullName evidence="3">Beta-ketoacyl synthase chain length factor</fullName>
    </submittedName>
</protein>
<dbReference type="RefSeq" id="WP_241934660.1">
    <property type="nucleotide sequence ID" value="NZ_JALBGC010000001.1"/>
</dbReference>
<keyword evidence="1" id="KW-0808">Transferase</keyword>
<accession>A0A9X2AGJ5</accession>
<keyword evidence="4" id="KW-1185">Reference proteome</keyword>
<sequence length="345" mass="36977">MALFIHGIGSVDPAPALGHAPEPAEARAGNRLHAIEPNYLDFIDARASRRMSRIVKMGIAAAVQAVRGSGGGPVDGVVAGTGWGCLEDTVAFLQKLVVNGEDMLSPTSFIYSTHNTIAAQVAYHLKCRGYNNTFSHRNISFESALIDAQLLAHEQPAQRLLVGGIDELTDTSFTVLSRLKTFKSQQPGGPLDELYDQGTPGTWAGEGATFFLVSGEAGPTARAQLLAVRTVSFGTPEKAAAVARQLLTANQLTWVDLLITGENGDQENDAAIQRFATDFGHSGPVHKFKHLCGEYPTASAFALRLGAELLAGTESTPRPADIPRTILIYNRFQQQHQSLMLLQAC</sequence>
<name>A0A9X2AGJ5_9BACT</name>
<organism evidence="3 4">
    <name type="scientific">Hymenobacter cyanobacteriorum</name>
    <dbReference type="NCBI Taxonomy" id="2926463"/>
    <lineage>
        <taxon>Bacteria</taxon>
        <taxon>Pseudomonadati</taxon>
        <taxon>Bacteroidota</taxon>
        <taxon>Cytophagia</taxon>
        <taxon>Cytophagales</taxon>
        <taxon>Hymenobacteraceae</taxon>
        <taxon>Hymenobacter</taxon>
    </lineage>
</organism>
<evidence type="ECO:0000256" key="1">
    <source>
        <dbReference type="ARBA" id="ARBA00022679"/>
    </source>
</evidence>
<dbReference type="PANTHER" id="PTHR11712:SF336">
    <property type="entry name" value="3-OXOACYL-[ACYL-CARRIER-PROTEIN] SYNTHASE, MITOCHONDRIAL"/>
    <property type="match status" value="1"/>
</dbReference>
<dbReference type="EMBL" id="JALBGC010000001">
    <property type="protein sequence ID" value="MCI1186385.1"/>
    <property type="molecule type" value="Genomic_DNA"/>
</dbReference>
<feature type="domain" description="Beta-ketoacyl synthase-like N-terminal" evidence="2">
    <location>
        <begin position="37"/>
        <end position="175"/>
    </location>
</feature>
<dbReference type="InterPro" id="IPR016039">
    <property type="entry name" value="Thiolase-like"/>
</dbReference>
<dbReference type="InterPro" id="IPR000794">
    <property type="entry name" value="Beta-ketoacyl_synthase"/>
</dbReference>
<dbReference type="GO" id="GO:0006633">
    <property type="term" value="P:fatty acid biosynthetic process"/>
    <property type="evidence" value="ECO:0007669"/>
    <property type="project" value="TreeGrafter"/>
</dbReference>
<dbReference type="SUPFAM" id="SSF53901">
    <property type="entry name" value="Thiolase-like"/>
    <property type="match status" value="1"/>
</dbReference>
<dbReference type="Proteomes" id="UP001139193">
    <property type="component" value="Unassembled WGS sequence"/>
</dbReference>
<dbReference type="InterPro" id="IPR014030">
    <property type="entry name" value="Ketoacyl_synth_N"/>
</dbReference>
<dbReference type="GO" id="GO:0004315">
    <property type="term" value="F:3-oxoacyl-[acyl-carrier-protein] synthase activity"/>
    <property type="evidence" value="ECO:0007669"/>
    <property type="project" value="TreeGrafter"/>
</dbReference>
<dbReference type="AlphaFoldDB" id="A0A9X2AGJ5"/>
<proteinExistence type="predicted"/>
<dbReference type="PANTHER" id="PTHR11712">
    <property type="entry name" value="POLYKETIDE SYNTHASE-RELATED"/>
    <property type="match status" value="1"/>
</dbReference>
<gene>
    <name evidence="3" type="ORF">MON38_03065</name>
</gene>
<reference evidence="3" key="1">
    <citation type="submission" date="2022-03" db="EMBL/GenBank/DDBJ databases">
        <title>Bacterial whole genome sequence for Hymenobacter sp. DH14.</title>
        <authorList>
            <person name="Le V."/>
        </authorList>
    </citation>
    <scope>NUCLEOTIDE SEQUENCE</scope>
    <source>
        <strain evidence="3">DH14</strain>
    </source>
</reference>